<accession>B4VQQ2</accession>
<dbReference type="Proteomes" id="UP000003835">
    <property type="component" value="Unassembled WGS sequence"/>
</dbReference>
<name>B4VQQ2_9CYAN</name>
<sequence length="41" mass="4495">MTDVLVQCVKIAKGVGGDIRGSVIMECWVERSRNPTYKLAA</sequence>
<proteinExistence type="predicted"/>
<evidence type="ECO:0000313" key="2">
    <source>
        <dbReference type="Proteomes" id="UP000003835"/>
    </source>
</evidence>
<reference evidence="1 2" key="1">
    <citation type="submission" date="2008-07" db="EMBL/GenBank/DDBJ databases">
        <authorList>
            <person name="Tandeau de Marsac N."/>
            <person name="Ferriera S."/>
            <person name="Johnson J."/>
            <person name="Kravitz S."/>
            <person name="Beeson K."/>
            <person name="Sutton G."/>
            <person name="Rogers Y.-H."/>
            <person name="Friedman R."/>
            <person name="Frazier M."/>
            <person name="Venter J.C."/>
        </authorList>
    </citation>
    <scope>NUCLEOTIDE SEQUENCE [LARGE SCALE GENOMIC DNA]</scope>
    <source>
        <strain evidence="1 2">PCC 7420</strain>
    </source>
</reference>
<organism evidence="1 2">
    <name type="scientific">Coleofasciculus chthonoplastes PCC 7420</name>
    <dbReference type="NCBI Taxonomy" id="118168"/>
    <lineage>
        <taxon>Bacteria</taxon>
        <taxon>Bacillati</taxon>
        <taxon>Cyanobacteriota</taxon>
        <taxon>Cyanophyceae</taxon>
        <taxon>Coleofasciculales</taxon>
        <taxon>Coleofasciculaceae</taxon>
        <taxon>Coleofasciculus</taxon>
    </lineage>
</organism>
<dbReference type="AlphaFoldDB" id="B4VQQ2"/>
<dbReference type="HOGENOM" id="CLU_3268529_0_0_3"/>
<dbReference type="EMBL" id="DS989848">
    <property type="protein sequence ID" value="EDX75641.1"/>
    <property type="molecule type" value="Genomic_DNA"/>
</dbReference>
<evidence type="ECO:0000313" key="1">
    <source>
        <dbReference type="EMBL" id="EDX75641.1"/>
    </source>
</evidence>
<protein>
    <submittedName>
        <fullName evidence="1">Uncharacterized protein</fullName>
    </submittedName>
</protein>
<keyword evidence="2" id="KW-1185">Reference proteome</keyword>
<gene>
    <name evidence="1" type="ORF">MC7420_6296</name>
</gene>
<dbReference type="STRING" id="118168.MC7420_6296"/>